<keyword evidence="3" id="KW-1185">Reference proteome</keyword>
<dbReference type="EMBL" id="ML977202">
    <property type="protein sequence ID" value="KAF1981290.1"/>
    <property type="molecule type" value="Genomic_DNA"/>
</dbReference>
<dbReference type="Proteomes" id="UP000800041">
    <property type="component" value="Unassembled WGS sequence"/>
</dbReference>
<accession>A0A6G1GKD5</accession>
<proteinExistence type="predicted"/>
<name>A0A6G1GKD5_9PEZI</name>
<evidence type="ECO:0000256" key="1">
    <source>
        <dbReference type="SAM" id="MobiDB-lite"/>
    </source>
</evidence>
<evidence type="ECO:0000313" key="2">
    <source>
        <dbReference type="EMBL" id="KAF1981290.1"/>
    </source>
</evidence>
<protein>
    <submittedName>
        <fullName evidence="2">Uncharacterized protein</fullName>
    </submittedName>
</protein>
<organism evidence="2 3">
    <name type="scientific">Aulographum hederae CBS 113979</name>
    <dbReference type="NCBI Taxonomy" id="1176131"/>
    <lineage>
        <taxon>Eukaryota</taxon>
        <taxon>Fungi</taxon>
        <taxon>Dikarya</taxon>
        <taxon>Ascomycota</taxon>
        <taxon>Pezizomycotina</taxon>
        <taxon>Dothideomycetes</taxon>
        <taxon>Pleosporomycetidae</taxon>
        <taxon>Aulographales</taxon>
        <taxon>Aulographaceae</taxon>
    </lineage>
</organism>
<feature type="non-terminal residue" evidence="2">
    <location>
        <position position="144"/>
    </location>
</feature>
<feature type="compositionally biased region" description="Basic and acidic residues" evidence="1">
    <location>
        <begin position="103"/>
        <end position="112"/>
    </location>
</feature>
<feature type="region of interest" description="Disordered" evidence="1">
    <location>
        <begin position="89"/>
        <end position="114"/>
    </location>
</feature>
<dbReference type="OrthoDB" id="3940699at2759"/>
<feature type="region of interest" description="Disordered" evidence="1">
    <location>
        <begin position="125"/>
        <end position="144"/>
    </location>
</feature>
<reference evidence="2" key="1">
    <citation type="journal article" date="2020" name="Stud. Mycol.">
        <title>101 Dothideomycetes genomes: a test case for predicting lifestyles and emergence of pathogens.</title>
        <authorList>
            <person name="Haridas S."/>
            <person name="Albert R."/>
            <person name="Binder M."/>
            <person name="Bloem J."/>
            <person name="Labutti K."/>
            <person name="Salamov A."/>
            <person name="Andreopoulos B."/>
            <person name="Baker S."/>
            <person name="Barry K."/>
            <person name="Bills G."/>
            <person name="Bluhm B."/>
            <person name="Cannon C."/>
            <person name="Castanera R."/>
            <person name="Culley D."/>
            <person name="Daum C."/>
            <person name="Ezra D."/>
            <person name="Gonzalez J."/>
            <person name="Henrissat B."/>
            <person name="Kuo A."/>
            <person name="Liang C."/>
            <person name="Lipzen A."/>
            <person name="Lutzoni F."/>
            <person name="Magnuson J."/>
            <person name="Mondo S."/>
            <person name="Nolan M."/>
            <person name="Ohm R."/>
            <person name="Pangilinan J."/>
            <person name="Park H.-J."/>
            <person name="Ramirez L."/>
            <person name="Alfaro M."/>
            <person name="Sun H."/>
            <person name="Tritt A."/>
            <person name="Yoshinaga Y."/>
            <person name="Zwiers L.-H."/>
            <person name="Turgeon B."/>
            <person name="Goodwin S."/>
            <person name="Spatafora J."/>
            <person name="Crous P."/>
            <person name="Grigoriev I."/>
        </authorList>
    </citation>
    <scope>NUCLEOTIDE SEQUENCE</scope>
    <source>
        <strain evidence="2">CBS 113979</strain>
    </source>
</reference>
<sequence>MTYGSQLWAIDADGEGINQSAVQCLETVQNTCLRRIIGAYKRTPVAAIQREVAVPPLDLFLQLQATQRAEDSARHPFNEDIERTLNDVWTAATRPPRRSRGRPRADQGEKPDSAMAILRAKAKQVIAEQRRAKKENGITTRRST</sequence>
<gene>
    <name evidence="2" type="ORF">K402DRAFT_440647</name>
</gene>
<dbReference type="AlphaFoldDB" id="A0A6G1GKD5"/>
<evidence type="ECO:0000313" key="3">
    <source>
        <dbReference type="Proteomes" id="UP000800041"/>
    </source>
</evidence>